<dbReference type="EMBL" id="UZAE01006157">
    <property type="protein sequence ID" value="VDO02011.1"/>
    <property type="molecule type" value="Genomic_DNA"/>
</dbReference>
<name>A0A0R3TGG4_RODNA</name>
<dbReference type="WBParaSite" id="HNAJ_0000615501-mRNA-1">
    <property type="protein sequence ID" value="HNAJ_0000615501-mRNA-1"/>
    <property type="gene ID" value="HNAJ_0000615501"/>
</dbReference>
<evidence type="ECO:0000256" key="1">
    <source>
        <dbReference type="SAM" id="MobiDB-lite"/>
    </source>
</evidence>
<feature type="region of interest" description="Disordered" evidence="1">
    <location>
        <begin position="132"/>
        <end position="155"/>
    </location>
</feature>
<organism evidence="4">
    <name type="scientific">Rodentolepis nana</name>
    <name type="common">Dwarf tapeworm</name>
    <name type="synonym">Hymenolepis nana</name>
    <dbReference type="NCBI Taxonomy" id="102285"/>
    <lineage>
        <taxon>Eukaryota</taxon>
        <taxon>Metazoa</taxon>
        <taxon>Spiralia</taxon>
        <taxon>Lophotrochozoa</taxon>
        <taxon>Platyhelminthes</taxon>
        <taxon>Cestoda</taxon>
        <taxon>Eucestoda</taxon>
        <taxon>Cyclophyllidea</taxon>
        <taxon>Hymenolepididae</taxon>
        <taxon>Rodentolepis</taxon>
    </lineage>
</organism>
<proteinExistence type="predicted"/>
<gene>
    <name evidence="2" type="ORF">HNAJ_LOCUS6151</name>
</gene>
<dbReference type="AlphaFoldDB" id="A0A0R3TGG4"/>
<accession>A0A0R3TGG4</accession>
<evidence type="ECO:0000313" key="2">
    <source>
        <dbReference type="EMBL" id="VDO02011.1"/>
    </source>
</evidence>
<protein>
    <submittedName>
        <fullName evidence="4">Protein aurora borealis</fullName>
    </submittedName>
</protein>
<sequence>MNKCPSVSFASVNHSFIPPASTFSDFDFVTPFYEEALSHLKGRDVSAESSPVVFSKASKYGQKKTRIQHVPKPLPEKCNTNAYAEKLSSLRFGQTKSSPQIYFEVPSSAPSAPNSLDGIESQFPILSALLDEEDNWVPPSKRKKTEPTHEEEGEI</sequence>
<dbReference type="Proteomes" id="UP000278807">
    <property type="component" value="Unassembled WGS sequence"/>
</dbReference>
<keyword evidence="3" id="KW-1185">Reference proteome</keyword>
<reference evidence="4" key="1">
    <citation type="submission" date="2017-02" db="UniProtKB">
        <authorList>
            <consortium name="WormBaseParasite"/>
        </authorList>
    </citation>
    <scope>IDENTIFICATION</scope>
</reference>
<reference evidence="2 3" key="2">
    <citation type="submission" date="2018-11" db="EMBL/GenBank/DDBJ databases">
        <authorList>
            <consortium name="Pathogen Informatics"/>
        </authorList>
    </citation>
    <scope>NUCLEOTIDE SEQUENCE [LARGE SCALE GENOMIC DNA]</scope>
</reference>
<feature type="compositionally biased region" description="Basic and acidic residues" evidence="1">
    <location>
        <begin position="145"/>
        <end position="155"/>
    </location>
</feature>
<evidence type="ECO:0000313" key="3">
    <source>
        <dbReference type="Proteomes" id="UP000278807"/>
    </source>
</evidence>
<evidence type="ECO:0000313" key="4">
    <source>
        <dbReference type="WBParaSite" id="HNAJ_0000615501-mRNA-1"/>
    </source>
</evidence>